<evidence type="ECO:0000256" key="1">
    <source>
        <dbReference type="ARBA" id="ARBA00009437"/>
    </source>
</evidence>
<sequence>MSEGRETSSTTPAETFAPRLVQFLAVARHENVSRAAEQLWLGQSALSRAITRLEADLGLALFSHQSRRLKLTPAGRTLATLLEPLVRHIDQAVEEAGGSVDPQHGHVRLGFLRSMGDEVVPTMISAFAAREPDIEFTVLKEGSNADLLGALRDGEIDLALLAPEPKEPDIAGELLETQRLHLEVPANHRLAAVGTARFQDLAAETFVALTSGYGLRQILDGVCRAAGFRPNIAFQGDDIRTVRALVASGAGIALLPPAAQPSAGTVAVPVTEPVATRDVCLVRSTTNRLSAPAETFRAFMVAQRGQLFPCTDT</sequence>
<dbReference type="InterPro" id="IPR000847">
    <property type="entry name" value="LysR_HTH_N"/>
</dbReference>
<dbReference type="PRINTS" id="PR00039">
    <property type="entry name" value="HTHLYSR"/>
</dbReference>
<dbReference type="Gene3D" id="1.10.10.10">
    <property type="entry name" value="Winged helix-like DNA-binding domain superfamily/Winged helix DNA-binding domain"/>
    <property type="match status" value="1"/>
</dbReference>
<gene>
    <name evidence="6" type="ORF">PV517_47520</name>
</gene>
<dbReference type="SUPFAM" id="SSF46785">
    <property type="entry name" value="Winged helix' DNA-binding domain"/>
    <property type="match status" value="1"/>
</dbReference>
<protein>
    <submittedName>
        <fullName evidence="6">LysR substrate-binding domain-containing protein</fullName>
    </submittedName>
</protein>
<dbReference type="Gene3D" id="3.40.190.290">
    <property type="match status" value="1"/>
</dbReference>
<dbReference type="PANTHER" id="PTHR30346">
    <property type="entry name" value="TRANSCRIPTIONAL DUAL REGULATOR HCAR-RELATED"/>
    <property type="match status" value="1"/>
</dbReference>
<comment type="caution">
    <text evidence="6">The sequence shown here is derived from an EMBL/GenBank/DDBJ whole genome shotgun (WGS) entry which is preliminary data.</text>
</comment>
<dbReference type="InterPro" id="IPR005119">
    <property type="entry name" value="LysR_subst-bd"/>
</dbReference>
<evidence type="ECO:0000256" key="3">
    <source>
        <dbReference type="ARBA" id="ARBA00023125"/>
    </source>
</evidence>
<dbReference type="Pfam" id="PF00126">
    <property type="entry name" value="HTH_1"/>
    <property type="match status" value="1"/>
</dbReference>
<dbReference type="RefSeq" id="WP_086755336.1">
    <property type="nucleotide sequence ID" value="NZ_JAGJBZ010000001.1"/>
</dbReference>
<keyword evidence="4" id="KW-0804">Transcription</keyword>
<dbReference type="InterPro" id="IPR036388">
    <property type="entry name" value="WH-like_DNA-bd_sf"/>
</dbReference>
<comment type="similarity">
    <text evidence="1">Belongs to the LysR transcriptional regulatory family.</text>
</comment>
<evidence type="ECO:0000313" key="6">
    <source>
        <dbReference type="EMBL" id="MDX2916301.1"/>
    </source>
</evidence>
<accession>A0ABU4LKE9</accession>
<dbReference type="Pfam" id="PF03466">
    <property type="entry name" value="LysR_substrate"/>
    <property type="match status" value="1"/>
</dbReference>
<dbReference type="PANTHER" id="PTHR30346:SF28">
    <property type="entry name" value="HTH-TYPE TRANSCRIPTIONAL REGULATOR CYNR"/>
    <property type="match status" value="1"/>
</dbReference>
<keyword evidence="2" id="KW-0805">Transcription regulation</keyword>
<evidence type="ECO:0000256" key="4">
    <source>
        <dbReference type="ARBA" id="ARBA00023163"/>
    </source>
</evidence>
<dbReference type="SUPFAM" id="SSF53850">
    <property type="entry name" value="Periplasmic binding protein-like II"/>
    <property type="match status" value="1"/>
</dbReference>
<proteinExistence type="inferred from homology"/>
<organism evidence="6 7">
    <name type="scientific">Streptomyces griseiscabiei</name>
    <dbReference type="NCBI Taxonomy" id="2993540"/>
    <lineage>
        <taxon>Bacteria</taxon>
        <taxon>Bacillati</taxon>
        <taxon>Actinomycetota</taxon>
        <taxon>Actinomycetes</taxon>
        <taxon>Kitasatosporales</taxon>
        <taxon>Streptomycetaceae</taxon>
        <taxon>Streptomyces</taxon>
    </lineage>
</organism>
<evidence type="ECO:0000259" key="5">
    <source>
        <dbReference type="PROSITE" id="PS50931"/>
    </source>
</evidence>
<dbReference type="InterPro" id="IPR036390">
    <property type="entry name" value="WH_DNA-bd_sf"/>
</dbReference>
<dbReference type="EMBL" id="JARAVY010000046">
    <property type="protein sequence ID" value="MDX2916301.1"/>
    <property type="molecule type" value="Genomic_DNA"/>
</dbReference>
<evidence type="ECO:0000313" key="7">
    <source>
        <dbReference type="Proteomes" id="UP001271723"/>
    </source>
</evidence>
<dbReference type="Proteomes" id="UP001271723">
    <property type="component" value="Unassembled WGS sequence"/>
</dbReference>
<keyword evidence="7" id="KW-1185">Reference proteome</keyword>
<dbReference type="PROSITE" id="PS50931">
    <property type="entry name" value="HTH_LYSR"/>
    <property type="match status" value="1"/>
</dbReference>
<keyword evidence="3" id="KW-0238">DNA-binding</keyword>
<reference evidence="6 7" key="1">
    <citation type="journal article" date="2023" name="Microb. Genom.">
        <title>Mesoterricola silvestris gen. nov., sp. nov., Mesoterricola sediminis sp. nov., Geothrix oryzae sp. nov., Geothrix edaphica sp. nov., Geothrix rubra sp. nov., and Geothrix limicola sp. nov., six novel members of Acidobacteriota isolated from soils.</title>
        <authorList>
            <person name="Weisberg A.J."/>
            <person name="Pearce E."/>
            <person name="Kramer C.G."/>
            <person name="Chang J.H."/>
            <person name="Clarke C.R."/>
        </authorList>
    </citation>
    <scope>NUCLEOTIDE SEQUENCE [LARGE SCALE GENOMIC DNA]</scope>
    <source>
        <strain evidence="6 7">NRRL_B-2795</strain>
    </source>
</reference>
<name>A0ABU4LKE9_9ACTN</name>
<evidence type="ECO:0000256" key="2">
    <source>
        <dbReference type="ARBA" id="ARBA00023015"/>
    </source>
</evidence>
<feature type="domain" description="HTH lysR-type" evidence="5">
    <location>
        <begin position="23"/>
        <end position="72"/>
    </location>
</feature>